<dbReference type="InterPro" id="IPR010773">
    <property type="entry name" value="Mycophage_PG1_Gp7"/>
</dbReference>
<dbReference type="PATRIC" id="fig|86662.25.peg.1203"/>
<dbReference type="Pfam" id="PF07098">
    <property type="entry name" value="DUF1360"/>
    <property type="match status" value="1"/>
</dbReference>
<dbReference type="Proteomes" id="UP000175706">
    <property type="component" value="Unassembled WGS sequence"/>
</dbReference>
<feature type="transmembrane region" description="Helical" evidence="1">
    <location>
        <begin position="70"/>
        <end position="89"/>
    </location>
</feature>
<feature type="transmembrane region" description="Helical" evidence="1">
    <location>
        <begin position="6"/>
        <end position="24"/>
    </location>
</feature>
<feature type="transmembrane region" description="Helical" evidence="1">
    <location>
        <begin position="95"/>
        <end position="117"/>
    </location>
</feature>
<evidence type="ECO:0000256" key="1">
    <source>
        <dbReference type="SAM" id="Phobius"/>
    </source>
</evidence>
<proteinExistence type="predicted"/>
<gene>
    <name evidence="2" type="ORF">BWGOE8_12250</name>
</gene>
<keyword evidence="1" id="KW-1133">Transmembrane helix</keyword>
<dbReference type="RefSeq" id="WP_070141299.1">
    <property type="nucleotide sequence ID" value="NZ_JBCMLP010000025.1"/>
</dbReference>
<sequence length="119" mass="13476">MLFTSWLLFFIFALAAFRLTRLIVYDKITAFLRRPFIDELEITEPDGSVSTFTKVKGNGLRKWIGELLSCYWCTGVWVSAFLLVLYNWIQIVAEPLLALLAIAGAAAIIETITGYFMGE</sequence>
<evidence type="ECO:0000313" key="2">
    <source>
        <dbReference type="EMBL" id="OFD82640.1"/>
    </source>
</evidence>
<comment type="caution">
    <text evidence="2">The sequence shown here is derived from an EMBL/GenBank/DDBJ whole genome shotgun (WGS) entry which is preliminary data.</text>
</comment>
<name>A0A1E8BBN5_BACMY</name>
<organism evidence="2 3">
    <name type="scientific">Bacillus mycoides</name>
    <dbReference type="NCBI Taxonomy" id="1405"/>
    <lineage>
        <taxon>Bacteria</taxon>
        <taxon>Bacillati</taxon>
        <taxon>Bacillota</taxon>
        <taxon>Bacilli</taxon>
        <taxon>Bacillales</taxon>
        <taxon>Bacillaceae</taxon>
        <taxon>Bacillus</taxon>
        <taxon>Bacillus cereus group</taxon>
    </lineage>
</organism>
<keyword evidence="1" id="KW-0472">Membrane</keyword>
<dbReference type="AlphaFoldDB" id="A0A1E8BBN5"/>
<reference evidence="2 3" key="1">
    <citation type="submission" date="2016-05" db="EMBL/GenBank/DDBJ databases">
        <title>Bacillus thuringiensis and Bacillus weihenstephanensis as novel biocontrol agents of wilt causing Verticillium species.</title>
        <authorList>
            <person name="Hollensteiner J."/>
            <person name="Wemheuer F."/>
            <person name="Harting R."/>
            <person name="Kolarzyk A."/>
            <person name="Diaz-Valerio S."/>
            <person name="Poehlein A."/>
            <person name="Brzuszkiewicz E."/>
            <person name="Nesemann K."/>
            <person name="Braus-Stromeyer S."/>
            <person name="Braus G."/>
            <person name="Daniel R."/>
            <person name="Liesegang H."/>
        </authorList>
    </citation>
    <scope>NUCLEOTIDE SEQUENCE [LARGE SCALE GENOMIC DNA]</scope>
    <source>
        <strain evidence="2 3">GOE8</strain>
    </source>
</reference>
<accession>A0A1E8BBN5</accession>
<keyword evidence="1" id="KW-0812">Transmembrane</keyword>
<protein>
    <submittedName>
        <fullName evidence="2">Membrane protein</fullName>
    </submittedName>
</protein>
<dbReference type="EMBL" id="LXLT01000018">
    <property type="protein sequence ID" value="OFD82640.1"/>
    <property type="molecule type" value="Genomic_DNA"/>
</dbReference>
<evidence type="ECO:0000313" key="3">
    <source>
        <dbReference type="Proteomes" id="UP000175706"/>
    </source>
</evidence>